<accession>A0A9J7E8L8</accession>
<comment type="similarity">
    <text evidence="1">Belongs to the DNA mismatch repair MutL/HexB family.</text>
</comment>
<dbReference type="RefSeq" id="XP_022826390.1">
    <property type="nucleotide sequence ID" value="XM_022970622.1"/>
</dbReference>
<proteinExistence type="inferred from homology"/>
<feature type="domain" description="MutL C-terminal dimerisation" evidence="3">
    <location>
        <begin position="544"/>
        <end position="708"/>
    </location>
</feature>
<dbReference type="AlphaFoldDB" id="A0A9J7E8L8"/>
<dbReference type="PANTHER" id="PTHR10073:SF47">
    <property type="entry name" value="DNA MISMATCH REPAIR PROTEIN MLH3"/>
    <property type="match status" value="1"/>
</dbReference>
<dbReference type="SUPFAM" id="SSF55874">
    <property type="entry name" value="ATPase domain of HSP90 chaperone/DNA topoisomerase II/histidine kinase"/>
    <property type="match status" value="1"/>
</dbReference>
<dbReference type="GO" id="GO:0006298">
    <property type="term" value="P:mismatch repair"/>
    <property type="evidence" value="ECO:0007669"/>
    <property type="project" value="InterPro"/>
</dbReference>
<protein>
    <submittedName>
        <fullName evidence="5">DNA mismatch repair protein Mlh3-like</fullName>
    </submittedName>
</protein>
<dbReference type="InterPro" id="IPR014721">
    <property type="entry name" value="Ribsml_uS5_D2-typ_fold_subgr"/>
</dbReference>
<dbReference type="GeneID" id="111356320"/>
<reference evidence="5" key="1">
    <citation type="submission" date="2025-08" db="UniProtKB">
        <authorList>
            <consortium name="RefSeq"/>
        </authorList>
    </citation>
    <scope>IDENTIFICATION</scope>
    <source>
        <strain evidence="5">Ishihara</strain>
        <tissue evidence="5">Whole body</tissue>
    </source>
</reference>
<dbReference type="GO" id="GO:0016887">
    <property type="term" value="F:ATP hydrolysis activity"/>
    <property type="evidence" value="ECO:0007669"/>
    <property type="project" value="InterPro"/>
</dbReference>
<name>A0A9J7E8L8_SPOLT</name>
<dbReference type="GO" id="GO:0032300">
    <property type="term" value="C:mismatch repair complex"/>
    <property type="evidence" value="ECO:0007669"/>
    <property type="project" value="InterPro"/>
</dbReference>
<evidence type="ECO:0000313" key="5">
    <source>
        <dbReference type="RefSeq" id="XP_022826390.1"/>
    </source>
</evidence>
<dbReference type="GO" id="GO:0140664">
    <property type="term" value="F:ATP-dependent DNA damage sensor activity"/>
    <property type="evidence" value="ECO:0007669"/>
    <property type="project" value="InterPro"/>
</dbReference>
<dbReference type="InterPro" id="IPR042120">
    <property type="entry name" value="MutL_C_dimsub"/>
</dbReference>
<dbReference type="Gene3D" id="3.30.1540.20">
    <property type="entry name" value="MutL, C-terminal domain, dimerisation subdomain"/>
    <property type="match status" value="1"/>
</dbReference>
<dbReference type="OrthoDB" id="429932at2759"/>
<dbReference type="InterPro" id="IPR036890">
    <property type="entry name" value="HATPase_C_sf"/>
</dbReference>
<dbReference type="SMART" id="SM00853">
    <property type="entry name" value="MutL_C"/>
    <property type="match status" value="1"/>
</dbReference>
<keyword evidence="4" id="KW-1185">Reference proteome</keyword>
<dbReference type="Gene3D" id="3.30.230.10">
    <property type="match status" value="1"/>
</dbReference>
<evidence type="ECO:0000259" key="3">
    <source>
        <dbReference type="SMART" id="SM00853"/>
    </source>
</evidence>
<evidence type="ECO:0000256" key="1">
    <source>
        <dbReference type="ARBA" id="ARBA00006082"/>
    </source>
</evidence>
<dbReference type="Gene3D" id="3.30.565.10">
    <property type="entry name" value="Histidine kinase-like ATPase, C-terminal domain"/>
    <property type="match status" value="1"/>
</dbReference>
<dbReference type="InterPro" id="IPR037198">
    <property type="entry name" value="MutL_C_sf"/>
</dbReference>
<dbReference type="SUPFAM" id="SSF118116">
    <property type="entry name" value="DNA mismatch repair protein MutL"/>
    <property type="match status" value="1"/>
</dbReference>
<dbReference type="KEGG" id="sliu:111356320"/>
<keyword evidence="2" id="KW-0227">DNA damage</keyword>
<dbReference type="Proteomes" id="UP000301870">
    <property type="component" value="Chromosome 22"/>
</dbReference>
<evidence type="ECO:0000256" key="2">
    <source>
        <dbReference type="ARBA" id="ARBA00022763"/>
    </source>
</evidence>
<dbReference type="InterPro" id="IPR042121">
    <property type="entry name" value="MutL_C_regsub"/>
</dbReference>
<dbReference type="Gene3D" id="3.30.1370.100">
    <property type="entry name" value="MutL, C-terminal domain, regulatory subdomain"/>
    <property type="match status" value="1"/>
</dbReference>
<evidence type="ECO:0000313" key="4">
    <source>
        <dbReference type="Proteomes" id="UP000301870"/>
    </source>
</evidence>
<sequence length="763" mass="88533">MALKKLSNDVQSLLCASSQVNSFKRAIEELIYNSLDAGSTSIAIRIHIQESTIQVIDNGHGITKTDFHLIGQRYMTSKVMDVATMKAAPKNYGYRGEFLPNIIAVSQMVKMTSRHENSEDTWAKIFSNGKEKKFIKMTTRPTKGTTVDIKGFLYNLNIQKRGIDPVNELQNIKTFLEQLSLVHNHISLSLRDDLQNEIVFKIHKKRNIYQTLSNLFNIDKSDVQELQVEKNEYKVKGLIGKGNKELDFHWIYVNGKFIHNSSKLHKITNEYLKKCLNIKEQTRLKSKVKFRHDENQLFNQNIPYYIIFITCPYIDYDIDYTTKQAIIQFKNWDQLNKMLEKLVKFFVGDVNLKEVKNVEKVVSNTDRRNDKENNDTRDQVKKIIDKILGNNSKKLGISQLQNGIKDQELLEKSQPRPTNKDVIIKDSPDINVIDNMNVKQDCNVEIDNFNLRNRPRFVPKGMSQIFENCRSKTACDYNIDKDYYEDSIYNNFVNDVQANTEIYEPMIQNVEELATKNVHKFQTKVKKDHASLVFDENSLKNATVLGQVDCKFIAAVTENHYVEQTEVSQYLMLFDQHAVHERIMLEKNLADYIIDDKWTSVPVDNMILKMSKDEILYLHNYKDKFNQLGLFWTISDTNEVIVHSIPEAILGKNPREVDKVIKAVRNVIVEEISAIKLQKGCMSLYPKSIMDLVFSEACRYAIKFGDQLPKNDCVELINGLSNCKTPFQCAHGRPVMAVIMDMKEDNREYKVNMEQLKRFKKIN</sequence>
<gene>
    <name evidence="5" type="primary">LOC111356320</name>
</gene>
<dbReference type="Pfam" id="PF08676">
    <property type="entry name" value="MutL_C"/>
    <property type="match status" value="1"/>
</dbReference>
<dbReference type="InterPro" id="IPR014790">
    <property type="entry name" value="MutL_C"/>
</dbReference>
<dbReference type="PANTHER" id="PTHR10073">
    <property type="entry name" value="DNA MISMATCH REPAIR PROTEIN MLH, PMS, MUTL"/>
    <property type="match status" value="1"/>
</dbReference>
<dbReference type="Pfam" id="PF13589">
    <property type="entry name" value="HATPase_c_3"/>
    <property type="match status" value="1"/>
</dbReference>
<organism evidence="4 5">
    <name type="scientific">Spodoptera litura</name>
    <name type="common">Asian cotton leafworm</name>
    <dbReference type="NCBI Taxonomy" id="69820"/>
    <lineage>
        <taxon>Eukaryota</taxon>
        <taxon>Metazoa</taxon>
        <taxon>Ecdysozoa</taxon>
        <taxon>Arthropoda</taxon>
        <taxon>Hexapoda</taxon>
        <taxon>Insecta</taxon>
        <taxon>Pterygota</taxon>
        <taxon>Neoptera</taxon>
        <taxon>Endopterygota</taxon>
        <taxon>Lepidoptera</taxon>
        <taxon>Glossata</taxon>
        <taxon>Ditrysia</taxon>
        <taxon>Noctuoidea</taxon>
        <taxon>Noctuidae</taxon>
        <taxon>Amphipyrinae</taxon>
        <taxon>Spodoptera</taxon>
    </lineage>
</organism>
<dbReference type="GO" id="GO:0005524">
    <property type="term" value="F:ATP binding"/>
    <property type="evidence" value="ECO:0007669"/>
    <property type="project" value="InterPro"/>
</dbReference>
<dbReference type="InterPro" id="IPR038973">
    <property type="entry name" value="MutL/Mlh/Pms-like"/>
</dbReference>